<keyword evidence="2 4" id="KW-0479">Metal-binding</keyword>
<dbReference type="AlphaFoldDB" id="E1IAX1"/>
<name>E1IAX1_9CHLR</name>
<dbReference type="PROSITE" id="PS51257">
    <property type="entry name" value="PROKAR_LIPOPROTEIN"/>
    <property type="match status" value="1"/>
</dbReference>
<protein>
    <submittedName>
        <fullName evidence="7">Cytochrome c class I</fullName>
    </submittedName>
</protein>
<dbReference type="GO" id="GO:0009055">
    <property type="term" value="F:electron transfer activity"/>
    <property type="evidence" value="ECO:0007669"/>
    <property type="project" value="InterPro"/>
</dbReference>
<dbReference type="STRING" id="765420.OSCT_0472"/>
<dbReference type="InterPro" id="IPR036909">
    <property type="entry name" value="Cyt_c-like_dom_sf"/>
</dbReference>
<evidence type="ECO:0000313" key="7">
    <source>
        <dbReference type="EMBL" id="EFO81617.1"/>
    </source>
</evidence>
<dbReference type="OrthoDB" id="161435at2"/>
<evidence type="ECO:0000256" key="2">
    <source>
        <dbReference type="ARBA" id="ARBA00022723"/>
    </source>
</evidence>
<feature type="domain" description="Cytochrome c" evidence="6">
    <location>
        <begin position="26"/>
        <end position="118"/>
    </location>
</feature>
<evidence type="ECO:0000259" key="6">
    <source>
        <dbReference type="PROSITE" id="PS51007"/>
    </source>
</evidence>
<keyword evidence="1 4" id="KW-0349">Heme</keyword>
<accession>E1IAX1</accession>
<keyword evidence="5" id="KW-0732">Signal</keyword>
<dbReference type="eggNOG" id="COG2010">
    <property type="taxonomic scope" value="Bacteria"/>
</dbReference>
<gene>
    <name evidence="7" type="ORF">OSCT_0472</name>
</gene>
<evidence type="ECO:0000256" key="5">
    <source>
        <dbReference type="SAM" id="SignalP"/>
    </source>
</evidence>
<evidence type="ECO:0000256" key="1">
    <source>
        <dbReference type="ARBA" id="ARBA00022617"/>
    </source>
</evidence>
<comment type="caution">
    <text evidence="7">The sequence shown here is derived from an EMBL/GenBank/DDBJ whole genome shotgun (WGS) entry which is preliminary data.</text>
</comment>
<evidence type="ECO:0000313" key="8">
    <source>
        <dbReference type="Proteomes" id="UP000054010"/>
    </source>
</evidence>
<dbReference type="GO" id="GO:0020037">
    <property type="term" value="F:heme binding"/>
    <property type="evidence" value="ECO:0007669"/>
    <property type="project" value="InterPro"/>
</dbReference>
<organism evidence="7 8">
    <name type="scientific">Oscillochloris trichoides DG-6</name>
    <dbReference type="NCBI Taxonomy" id="765420"/>
    <lineage>
        <taxon>Bacteria</taxon>
        <taxon>Bacillati</taxon>
        <taxon>Chloroflexota</taxon>
        <taxon>Chloroflexia</taxon>
        <taxon>Chloroflexales</taxon>
        <taxon>Chloroflexineae</taxon>
        <taxon>Oscillochloridaceae</taxon>
        <taxon>Oscillochloris</taxon>
    </lineage>
</organism>
<dbReference type="Proteomes" id="UP000054010">
    <property type="component" value="Unassembled WGS sequence"/>
</dbReference>
<proteinExistence type="predicted"/>
<evidence type="ECO:0000256" key="3">
    <source>
        <dbReference type="ARBA" id="ARBA00023004"/>
    </source>
</evidence>
<keyword evidence="8" id="KW-1185">Reference proteome</keyword>
<dbReference type="SUPFAM" id="SSF46626">
    <property type="entry name" value="Cytochrome c"/>
    <property type="match status" value="1"/>
</dbReference>
<dbReference type="EMBL" id="ADVR01000008">
    <property type="protein sequence ID" value="EFO81617.1"/>
    <property type="molecule type" value="Genomic_DNA"/>
</dbReference>
<dbReference type="PROSITE" id="PS51007">
    <property type="entry name" value="CYTC"/>
    <property type="match status" value="1"/>
</dbReference>
<keyword evidence="3 4" id="KW-0408">Iron</keyword>
<feature type="chain" id="PRO_5003146964" evidence="5">
    <location>
        <begin position="24"/>
        <end position="122"/>
    </location>
</feature>
<dbReference type="InterPro" id="IPR009056">
    <property type="entry name" value="Cyt_c-like_dom"/>
</dbReference>
<evidence type="ECO:0000256" key="4">
    <source>
        <dbReference type="PROSITE-ProRule" id="PRU00433"/>
    </source>
</evidence>
<sequence length="122" mass="12914">MRRSLIFILTLLGLTACGMTATATVDPVATGRQAYTIYCAACHSVSDVGNESFGPNLSALYARAQSEPDPGAWLREAIIYPNTELAPGYQAGIMPMSYATDLSAEKLDGLVAYILKVGAPQP</sequence>
<dbReference type="GO" id="GO:0046872">
    <property type="term" value="F:metal ion binding"/>
    <property type="evidence" value="ECO:0007669"/>
    <property type="project" value="UniProtKB-KW"/>
</dbReference>
<dbReference type="HOGENOM" id="CLU_1944892_0_0_0"/>
<feature type="signal peptide" evidence="5">
    <location>
        <begin position="1"/>
        <end position="23"/>
    </location>
</feature>
<dbReference type="Pfam" id="PF00034">
    <property type="entry name" value="Cytochrom_C"/>
    <property type="match status" value="1"/>
</dbReference>
<dbReference type="Gene3D" id="1.10.760.10">
    <property type="entry name" value="Cytochrome c-like domain"/>
    <property type="match status" value="1"/>
</dbReference>
<reference evidence="7 8" key="1">
    <citation type="journal article" date="2011" name="J. Bacteriol.">
        <title>Draft genome sequence of the anoxygenic filamentous phototrophic bacterium Oscillochloris trichoides subsp. DG-6.</title>
        <authorList>
            <person name="Kuznetsov B.B."/>
            <person name="Ivanovsky R.N."/>
            <person name="Keppen O.I."/>
            <person name="Sukhacheva M.V."/>
            <person name="Bumazhkin B.K."/>
            <person name="Patutina E.O."/>
            <person name="Beletsky A.V."/>
            <person name="Mardanov A.V."/>
            <person name="Baslerov R.V."/>
            <person name="Panteleeva A.N."/>
            <person name="Kolganova T.V."/>
            <person name="Ravin N.V."/>
            <person name="Skryabin K.G."/>
        </authorList>
    </citation>
    <scope>NUCLEOTIDE SEQUENCE [LARGE SCALE GENOMIC DNA]</scope>
    <source>
        <strain evidence="7 8">DG-6</strain>
    </source>
</reference>